<reference evidence="1" key="1">
    <citation type="submission" date="2018-07" db="EMBL/GenBank/DDBJ databases">
        <authorList>
            <person name="Quirk P.G."/>
            <person name="Krulwich T.A."/>
        </authorList>
    </citation>
    <scope>NUCLEOTIDE SEQUENCE</scope>
</reference>
<sequence length="143" mass="15874">MEQILEFIKYDDYKWDIVVDFKLINILCGLMGAASKFAIGMENTKNQTNTQKRNGHHGKLGVNQQRWPGENIIPGLSTAKLQAGVYNGQQIRTAEYQAFVCLKGFKLYFCLVGSLTSPVYDMAASTTPPALPAASIPNIRFGR</sequence>
<organism evidence="1">
    <name type="scientific">Culicoides sonorensis</name>
    <name type="common">Biting midge</name>
    <dbReference type="NCBI Taxonomy" id="179676"/>
    <lineage>
        <taxon>Eukaryota</taxon>
        <taxon>Metazoa</taxon>
        <taxon>Ecdysozoa</taxon>
        <taxon>Arthropoda</taxon>
        <taxon>Hexapoda</taxon>
        <taxon>Insecta</taxon>
        <taxon>Pterygota</taxon>
        <taxon>Neoptera</taxon>
        <taxon>Endopterygota</taxon>
        <taxon>Diptera</taxon>
        <taxon>Nematocera</taxon>
        <taxon>Chironomoidea</taxon>
        <taxon>Ceratopogonidae</taxon>
        <taxon>Ceratopogoninae</taxon>
        <taxon>Culicoides</taxon>
        <taxon>Monoculicoides</taxon>
    </lineage>
</organism>
<protein>
    <submittedName>
        <fullName evidence="1">CSON012359 protein</fullName>
    </submittedName>
</protein>
<evidence type="ECO:0000313" key="1">
    <source>
        <dbReference type="EMBL" id="SSX25438.1"/>
    </source>
</evidence>
<name>A0A336MHD8_CULSO</name>
<dbReference type="EMBL" id="UFQT01000578">
    <property type="protein sequence ID" value="SSX25438.1"/>
    <property type="molecule type" value="Genomic_DNA"/>
</dbReference>
<accession>A0A336MHD8</accession>
<gene>
    <name evidence="1" type="primary">CSON012359</name>
</gene>
<proteinExistence type="predicted"/>
<dbReference type="AlphaFoldDB" id="A0A336MHD8"/>
<dbReference type="VEuPathDB" id="VectorBase:CSON012359"/>